<sequence length="88" mass="9650">MSAMNGKRQSNVEPLQPCERPTEGAQKLKRRVRSEALERQPGKTEVDADDSPHGTVSGRQCKRMSEREHAASGAVMATFARRTLATGI</sequence>
<dbReference type="AlphaFoldDB" id="A0ABD1YK62"/>
<feature type="compositionally biased region" description="Basic and acidic residues" evidence="1">
    <location>
        <begin position="33"/>
        <end position="52"/>
    </location>
</feature>
<comment type="caution">
    <text evidence="2">The sequence shown here is derived from an EMBL/GenBank/DDBJ whole genome shotgun (WGS) entry which is preliminary data.</text>
</comment>
<organism evidence="2 3">
    <name type="scientific">Riccia fluitans</name>
    <dbReference type="NCBI Taxonomy" id="41844"/>
    <lineage>
        <taxon>Eukaryota</taxon>
        <taxon>Viridiplantae</taxon>
        <taxon>Streptophyta</taxon>
        <taxon>Embryophyta</taxon>
        <taxon>Marchantiophyta</taxon>
        <taxon>Marchantiopsida</taxon>
        <taxon>Marchantiidae</taxon>
        <taxon>Marchantiales</taxon>
        <taxon>Ricciaceae</taxon>
        <taxon>Riccia</taxon>
    </lineage>
</organism>
<protein>
    <submittedName>
        <fullName evidence="2">Uncharacterized protein</fullName>
    </submittedName>
</protein>
<feature type="region of interest" description="Disordered" evidence="1">
    <location>
        <begin position="1"/>
        <end position="71"/>
    </location>
</feature>
<keyword evidence="3" id="KW-1185">Reference proteome</keyword>
<evidence type="ECO:0000313" key="2">
    <source>
        <dbReference type="EMBL" id="KAL2631166.1"/>
    </source>
</evidence>
<proteinExistence type="predicted"/>
<evidence type="ECO:0000313" key="3">
    <source>
        <dbReference type="Proteomes" id="UP001605036"/>
    </source>
</evidence>
<gene>
    <name evidence="2" type="ORF">R1flu_015852</name>
</gene>
<reference evidence="2 3" key="1">
    <citation type="submission" date="2024-09" db="EMBL/GenBank/DDBJ databases">
        <title>Chromosome-scale assembly of Riccia fluitans.</title>
        <authorList>
            <person name="Paukszto L."/>
            <person name="Sawicki J."/>
            <person name="Karawczyk K."/>
            <person name="Piernik-Szablinska J."/>
            <person name="Szczecinska M."/>
            <person name="Mazdziarz M."/>
        </authorList>
    </citation>
    <scope>NUCLEOTIDE SEQUENCE [LARGE SCALE GENOMIC DNA]</scope>
    <source>
        <strain evidence="2">Rf_01</strain>
        <tissue evidence="2">Aerial parts of the thallus</tissue>
    </source>
</reference>
<name>A0ABD1YK62_9MARC</name>
<dbReference type="Proteomes" id="UP001605036">
    <property type="component" value="Unassembled WGS sequence"/>
</dbReference>
<accession>A0ABD1YK62</accession>
<evidence type="ECO:0000256" key="1">
    <source>
        <dbReference type="SAM" id="MobiDB-lite"/>
    </source>
</evidence>
<dbReference type="EMBL" id="JBHFFA010000004">
    <property type="protein sequence ID" value="KAL2631166.1"/>
    <property type="molecule type" value="Genomic_DNA"/>
</dbReference>